<organism evidence="1 2">
    <name type="scientific">Candidatus Electronema aureum</name>
    <dbReference type="NCBI Taxonomy" id="2005002"/>
    <lineage>
        <taxon>Bacteria</taxon>
        <taxon>Pseudomonadati</taxon>
        <taxon>Thermodesulfobacteriota</taxon>
        <taxon>Desulfobulbia</taxon>
        <taxon>Desulfobulbales</taxon>
        <taxon>Desulfobulbaceae</taxon>
        <taxon>Candidatus Electronema</taxon>
    </lineage>
</organism>
<proteinExistence type="predicted"/>
<evidence type="ECO:0000313" key="1">
    <source>
        <dbReference type="EMBL" id="TAA73849.1"/>
    </source>
</evidence>
<protein>
    <submittedName>
        <fullName evidence="1">Uncharacterized protein</fullName>
    </submittedName>
</protein>
<comment type="caution">
    <text evidence="1">The sequence shown here is derived from an EMBL/GenBank/DDBJ whole genome shotgun (WGS) entry which is preliminary data.</text>
</comment>
<dbReference type="AlphaFoldDB" id="A0A521FYL5"/>
<name>A0A521FYL5_9BACT</name>
<evidence type="ECO:0000313" key="2">
    <source>
        <dbReference type="Proteomes" id="UP000316238"/>
    </source>
</evidence>
<gene>
    <name evidence="1" type="ORF">CDV28_1543</name>
</gene>
<accession>A0A521FYL5</accession>
<sequence length="388" mass="44108">MDKVIRVLNDTAEADERAILAAECAARFSKEPNGPLALPWLTGLFHFNPLQGIDTIEQTLNAVKESERTELAVRLFANGTSPRLFEMTDKNIRANALKRLLLCARTYIRPEQDNVRDEGVVYDIDARDHAQRVRSGLLESLIATPGAEAHKTILELADDPLFAGDPDWLRFRAREQAAKDAEFAPYIPDTLVTLEKKFEAPPRSRDELFVVMMDRLDDIQHYIAHHKFTIRQTLRCIKQETEMQRYLAGKLHDKANGAYAAVEREPEDADRKKPDIRLSAVQGDQQAAIEVKLAENWSINDFRRALSNQLIGQYLRHESCKAGCLLLTCNGSKFYWEHPETKEHICFSALIDLLQTEAVAIAQEKNHEIRLAVFGLDLTDPYLKPAHK</sequence>
<dbReference type="Proteomes" id="UP000316238">
    <property type="component" value="Unassembled WGS sequence"/>
</dbReference>
<keyword evidence="2" id="KW-1185">Reference proteome</keyword>
<reference evidence="1" key="1">
    <citation type="submission" date="2017-07" db="EMBL/GenBank/DDBJ databases">
        <title>The cable genome - Insights into the physiology and evolution of filamentous bacteria capable of sulfide oxidation via long distance electron transfer.</title>
        <authorList>
            <person name="Thorup C."/>
            <person name="Bjerg J.T."/>
            <person name="Schreiber L."/>
            <person name="Nielsen L.P."/>
            <person name="Kjeldsen K.U."/>
            <person name="Boesen T."/>
            <person name="Boggild A."/>
            <person name="Meysman F."/>
            <person name="Geelhoed J."/>
            <person name="Schramm A."/>
        </authorList>
    </citation>
    <scope>NUCLEOTIDE SEQUENCE [LARGE SCALE GENOMIC DNA]</scope>
    <source>
        <strain evidence="1">GS</strain>
    </source>
</reference>
<dbReference type="EMBL" id="NQJD01000054">
    <property type="protein sequence ID" value="TAA73849.1"/>
    <property type="molecule type" value="Genomic_DNA"/>
</dbReference>